<feature type="transmembrane region" description="Helical" evidence="1">
    <location>
        <begin position="176"/>
        <end position="197"/>
    </location>
</feature>
<feature type="transmembrane region" description="Helical" evidence="1">
    <location>
        <begin position="99"/>
        <end position="119"/>
    </location>
</feature>
<feature type="domain" description="Acyltransferase 3" evidence="2">
    <location>
        <begin position="26"/>
        <end position="318"/>
    </location>
</feature>
<dbReference type="RefSeq" id="WP_147056023.1">
    <property type="nucleotide sequence ID" value="NZ_CP042437.1"/>
</dbReference>
<keyword evidence="1" id="KW-0472">Membrane</keyword>
<keyword evidence="3" id="KW-0012">Acyltransferase</keyword>
<dbReference type="PANTHER" id="PTHR23028:SF53">
    <property type="entry name" value="ACYL_TRANSF_3 DOMAIN-CONTAINING PROTEIN"/>
    <property type="match status" value="1"/>
</dbReference>
<keyword evidence="1" id="KW-0812">Transmembrane</keyword>
<evidence type="ECO:0000313" key="3">
    <source>
        <dbReference type="EMBL" id="QEC77902.1"/>
    </source>
</evidence>
<accession>A0A5B8W4P1</accession>
<dbReference type="GO" id="GO:0016747">
    <property type="term" value="F:acyltransferase activity, transferring groups other than amino-acyl groups"/>
    <property type="evidence" value="ECO:0007669"/>
    <property type="project" value="InterPro"/>
</dbReference>
<evidence type="ECO:0000256" key="1">
    <source>
        <dbReference type="SAM" id="Phobius"/>
    </source>
</evidence>
<dbReference type="EMBL" id="CP042437">
    <property type="protein sequence ID" value="QEC77902.1"/>
    <property type="molecule type" value="Genomic_DNA"/>
</dbReference>
<reference evidence="3 4" key="1">
    <citation type="journal article" date="2013" name="J. Microbiol.">
        <title>Mucilaginibacter ginsenosidivorax sp. nov., with ginsenoside converting activity isolated from sediment.</title>
        <authorList>
            <person name="Kim J.K."/>
            <person name="Choi T.E."/>
            <person name="Liu Q.M."/>
            <person name="Park H.Y."/>
            <person name="Yi T.H."/>
            <person name="Yoon M.H."/>
            <person name="Kim S.C."/>
            <person name="Im W.T."/>
        </authorList>
    </citation>
    <scope>NUCLEOTIDE SEQUENCE [LARGE SCALE GENOMIC DNA]</scope>
    <source>
        <strain evidence="3 4">KHI28</strain>
    </source>
</reference>
<feature type="transmembrane region" description="Helical" evidence="1">
    <location>
        <begin position="293"/>
        <end position="312"/>
    </location>
</feature>
<keyword evidence="3" id="KW-0808">Transferase</keyword>
<feature type="transmembrane region" description="Helical" evidence="1">
    <location>
        <begin position="125"/>
        <end position="141"/>
    </location>
</feature>
<dbReference type="Pfam" id="PF01757">
    <property type="entry name" value="Acyl_transf_3"/>
    <property type="match status" value="1"/>
</dbReference>
<dbReference type="AlphaFoldDB" id="A0A5B8W4P1"/>
<organism evidence="3 4">
    <name type="scientific">Mucilaginibacter ginsenosidivorax</name>
    <dbReference type="NCBI Taxonomy" id="862126"/>
    <lineage>
        <taxon>Bacteria</taxon>
        <taxon>Pseudomonadati</taxon>
        <taxon>Bacteroidota</taxon>
        <taxon>Sphingobacteriia</taxon>
        <taxon>Sphingobacteriales</taxon>
        <taxon>Sphingobacteriaceae</taxon>
        <taxon>Mucilaginibacter</taxon>
    </lineage>
</organism>
<feature type="transmembrane region" description="Helical" evidence="1">
    <location>
        <begin position="236"/>
        <end position="254"/>
    </location>
</feature>
<dbReference type="GO" id="GO:0016020">
    <property type="term" value="C:membrane"/>
    <property type="evidence" value="ECO:0007669"/>
    <property type="project" value="TreeGrafter"/>
</dbReference>
<keyword evidence="1" id="KW-1133">Transmembrane helix</keyword>
<feature type="transmembrane region" description="Helical" evidence="1">
    <location>
        <begin position="260"/>
        <end position="281"/>
    </location>
</feature>
<dbReference type="Proteomes" id="UP000321362">
    <property type="component" value="Chromosome"/>
</dbReference>
<dbReference type="InterPro" id="IPR002656">
    <property type="entry name" value="Acyl_transf_3_dom"/>
</dbReference>
<proteinExistence type="predicted"/>
<evidence type="ECO:0000259" key="2">
    <source>
        <dbReference type="Pfam" id="PF01757"/>
    </source>
</evidence>
<dbReference type="InterPro" id="IPR050879">
    <property type="entry name" value="Acyltransferase_3"/>
</dbReference>
<keyword evidence="4" id="KW-1185">Reference proteome</keyword>
<name>A0A5B8W4P1_9SPHI</name>
<evidence type="ECO:0000313" key="4">
    <source>
        <dbReference type="Proteomes" id="UP000321362"/>
    </source>
</evidence>
<gene>
    <name evidence="3" type="ORF">FSB76_18880</name>
</gene>
<dbReference type="OrthoDB" id="290051at2"/>
<dbReference type="GO" id="GO:0000271">
    <property type="term" value="P:polysaccharide biosynthetic process"/>
    <property type="evidence" value="ECO:0007669"/>
    <property type="project" value="TreeGrafter"/>
</dbReference>
<feature type="transmembrane region" description="Helical" evidence="1">
    <location>
        <begin position="54"/>
        <end position="79"/>
    </location>
</feature>
<sequence length="363" mass="41875">MKFNNSANLFSEIKTVPAILDQKKYPSLNGLRAISIIMVLIHHFILNYNPYFQSLVFIGPLGVDVFFVISGFLITTLCIKEKITTGDLSLKNFYIRRALRILPVAYLYIVVIAILNYFFKMQVGALSFISSALFIANLSYFRRLQFDWSLAHYWSLSVEEQFYLLFPVFIKKKFQLYVAILLTIIILTPLLVYLQTLVGFLNNGVLSAALRYLVKFQGIAVGCMFSVLLFKGYLNFGRFGLAATLVSVFMIFYLKFDAFFTLQSCFINLFISIFIGIIIVNNIGPKTNLVYKFLNLKALSFIGVLSYSIYIWQQLFLSNDTRFPLTKYPINLLFLALVPVLSYIYYETFFLNLKKRFAKNKKA</sequence>
<dbReference type="KEGG" id="mgk:FSB76_18880"/>
<feature type="transmembrane region" description="Helical" evidence="1">
    <location>
        <begin position="209"/>
        <end position="229"/>
    </location>
</feature>
<feature type="transmembrane region" description="Helical" evidence="1">
    <location>
        <begin position="332"/>
        <end position="353"/>
    </location>
</feature>
<feature type="transmembrane region" description="Helical" evidence="1">
    <location>
        <begin position="30"/>
        <end position="48"/>
    </location>
</feature>
<protein>
    <submittedName>
        <fullName evidence="3">Acyltransferase</fullName>
    </submittedName>
</protein>
<dbReference type="PANTHER" id="PTHR23028">
    <property type="entry name" value="ACETYLTRANSFERASE"/>
    <property type="match status" value="1"/>
</dbReference>